<feature type="region of interest" description="Disordered" evidence="3">
    <location>
        <begin position="1"/>
        <end position="33"/>
    </location>
</feature>
<keyword evidence="6" id="KW-1185">Reference proteome</keyword>
<evidence type="ECO:0000256" key="3">
    <source>
        <dbReference type="SAM" id="MobiDB-lite"/>
    </source>
</evidence>
<feature type="domain" description="SH3" evidence="4">
    <location>
        <begin position="40"/>
        <end position="99"/>
    </location>
</feature>
<dbReference type="PANTHER" id="PTHR46026">
    <property type="entry name" value="RHO-TYPE GUANINE NUCLEOTIDE EXCHANGE FACTOR, ISOFORM F"/>
    <property type="match status" value="1"/>
</dbReference>
<dbReference type="PANTHER" id="PTHR46026:SF1">
    <property type="entry name" value="RHO-TYPE GUANINE NUCLEOTIDE EXCHANGE FACTOR, ISOFORM F"/>
    <property type="match status" value="1"/>
</dbReference>
<protein>
    <recommendedName>
        <fullName evidence="4">SH3 domain-containing protein</fullName>
    </recommendedName>
</protein>
<dbReference type="AlphaFoldDB" id="A0A0C3KFT6"/>
<gene>
    <name evidence="5" type="ORF">M407DRAFT_245860</name>
</gene>
<dbReference type="SUPFAM" id="SSF50044">
    <property type="entry name" value="SH3-domain"/>
    <property type="match status" value="1"/>
</dbReference>
<dbReference type="PROSITE" id="PS50002">
    <property type="entry name" value="SH3"/>
    <property type="match status" value="1"/>
</dbReference>
<feature type="compositionally biased region" description="Polar residues" evidence="3">
    <location>
        <begin position="120"/>
        <end position="134"/>
    </location>
</feature>
<dbReference type="InterPro" id="IPR001452">
    <property type="entry name" value="SH3_domain"/>
</dbReference>
<dbReference type="HOGENOM" id="CLU_1897725_0_0_1"/>
<dbReference type="OrthoDB" id="10255964at2759"/>
<reference evidence="5 6" key="1">
    <citation type="submission" date="2014-04" db="EMBL/GenBank/DDBJ databases">
        <authorList>
            <consortium name="DOE Joint Genome Institute"/>
            <person name="Kuo A."/>
            <person name="Girlanda M."/>
            <person name="Perotto S."/>
            <person name="Kohler A."/>
            <person name="Nagy L.G."/>
            <person name="Floudas D."/>
            <person name="Copeland A."/>
            <person name="Barry K.W."/>
            <person name="Cichocki N."/>
            <person name="Veneault-Fourrey C."/>
            <person name="LaButti K."/>
            <person name="Lindquist E.A."/>
            <person name="Lipzen A."/>
            <person name="Lundell T."/>
            <person name="Morin E."/>
            <person name="Murat C."/>
            <person name="Sun H."/>
            <person name="Tunlid A."/>
            <person name="Henrissat B."/>
            <person name="Grigoriev I.V."/>
            <person name="Hibbett D.S."/>
            <person name="Martin F."/>
            <person name="Nordberg H.P."/>
            <person name="Cantor M.N."/>
            <person name="Hua S.X."/>
        </authorList>
    </citation>
    <scope>NUCLEOTIDE SEQUENCE [LARGE SCALE GENOMIC DNA]</scope>
    <source>
        <strain evidence="5 6">MUT 4182</strain>
    </source>
</reference>
<dbReference type="InterPro" id="IPR036028">
    <property type="entry name" value="SH3-like_dom_sf"/>
</dbReference>
<dbReference type="GO" id="GO:0005085">
    <property type="term" value="F:guanyl-nucleotide exchange factor activity"/>
    <property type="evidence" value="ECO:0007669"/>
    <property type="project" value="TreeGrafter"/>
</dbReference>
<evidence type="ECO:0000259" key="4">
    <source>
        <dbReference type="PROSITE" id="PS50002"/>
    </source>
</evidence>
<feature type="region of interest" description="Disordered" evidence="3">
    <location>
        <begin position="114"/>
        <end position="134"/>
    </location>
</feature>
<dbReference type="EMBL" id="KN823179">
    <property type="protein sequence ID" value="KIO20323.1"/>
    <property type="molecule type" value="Genomic_DNA"/>
</dbReference>
<dbReference type="PRINTS" id="PR00452">
    <property type="entry name" value="SH3DOMAIN"/>
</dbReference>
<evidence type="ECO:0000313" key="6">
    <source>
        <dbReference type="Proteomes" id="UP000054248"/>
    </source>
</evidence>
<organism evidence="5 6">
    <name type="scientific">Tulasnella calospora MUT 4182</name>
    <dbReference type="NCBI Taxonomy" id="1051891"/>
    <lineage>
        <taxon>Eukaryota</taxon>
        <taxon>Fungi</taxon>
        <taxon>Dikarya</taxon>
        <taxon>Basidiomycota</taxon>
        <taxon>Agaricomycotina</taxon>
        <taxon>Agaricomycetes</taxon>
        <taxon>Cantharellales</taxon>
        <taxon>Tulasnellaceae</taxon>
        <taxon>Tulasnella</taxon>
    </lineage>
</organism>
<evidence type="ECO:0000256" key="2">
    <source>
        <dbReference type="PROSITE-ProRule" id="PRU00192"/>
    </source>
</evidence>
<dbReference type="Gene3D" id="2.30.30.40">
    <property type="entry name" value="SH3 Domains"/>
    <property type="match status" value="1"/>
</dbReference>
<dbReference type="STRING" id="1051891.A0A0C3KFT6"/>
<keyword evidence="1 2" id="KW-0728">SH3 domain</keyword>
<dbReference type="Pfam" id="PF00018">
    <property type="entry name" value="SH3_1"/>
    <property type="match status" value="1"/>
</dbReference>
<reference evidence="6" key="2">
    <citation type="submission" date="2015-01" db="EMBL/GenBank/DDBJ databases">
        <title>Evolutionary Origins and Diversification of the Mycorrhizal Mutualists.</title>
        <authorList>
            <consortium name="DOE Joint Genome Institute"/>
            <consortium name="Mycorrhizal Genomics Consortium"/>
            <person name="Kohler A."/>
            <person name="Kuo A."/>
            <person name="Nagy L.G."/>
            <person name="Floudas D."/>
            <person name="Copeland A."/>
            <person name="Barry K.W."/>
            <person name="Cichocki N."/>
            <person name="Veneault-Fourrey C."/>
            <person name="LaButti K."/>
            <person name="Lindquist E.A."/>
            <person name="Lipzen A."/>
            <person name="Lundell T."/>
            <person name="Morin E."/>
            <person name="Murat C."/>
            <person name="Riley R."/>
            <person name="Ohm R."/>
            <person name="Sun H."/>
            <person name="Tunlid A."/>
            <person name="Henrissat B."/>
            <person name="Grigoriev I.V."/>
            <person name="Hibbett D.S."/>
            <person name="Martin F."/>
        </authorList>
    </citation>
    <scope>NUCLEOTIDE SEQUENCE [LARGE SCALE GENOMIC DNA]</scope>
    <source>
        <strain evidence="6">MUT 4182</strain>
    </source>
</reference>
<dbReference type="CDD" id="cd11883">
    <property type="entry name" value="SH3_Sdc25"/>
    <property type="match status" value="1"/>
</dbReference>
<evidence type="ECO:0000256" key="1">
    <source>
        <dbReference type="ARBA" id="ARBA00022443"/>
    </source>
</evidence>
<name>A0A0C3KFT6_9AGAM</name>
<evidence type="ECO:0000313" key="5">
    <source>
        <dbReference type="EMBL" id="KIO20323.1"/>
    </source>
</evidence>
<sequence length="134" mass="14389">MAANGGNGNDAHHQPQQQAVGGMAAASTESQVPNADGTLEETFFVRALYDYQSTDFSALPFFRGAFIEVLSQLPSGWWDGLLGDQRGWFPSNYVRPVTEAELNAIETALAITGYPPSPDLQPQTAAVEQQGDLS</sequence>
<proteinExistence type="predicted"/>
<dbReference type="GO" id="GO:0005737">
    <property type="term" value="C:cytoplasm"/>
    <property type="evidence" value="ECO:0007669"/>
    <property type="project" value="TreeGrafter"/>
</dbReference>
<dbReference type="Proteomes" id="UP000054248">
    <property type="component" value="Unassembled WGS sequence"/>
</dbReference>
<accession>A0A0C3KFT6</accession>
<dbReference type="SMART" id="SM00326">
    <property type="entry name" value="SH3"/>
    <property type="match status" value="1"/>
</dbReference>